<organism evidence="1 2">
    <name type="scientific">Planktothrix serta PCC 8927</name>
    <dbReference type="NCBI Taxonomy" id="671068"/>
    <lineage>
        <taxon>Bacteria</taxon>
        <taxon>Bacillati</taxon>
        <taxon>Cyanobacteriota</taxon>
        <taxon>Cyanophyceae</taxon>
        <taxon>Oscillatoriophycideae</taxon>
        <taxon>Oscillatoriales</taxon>
        <taxon>Microcoleaceae</taxon>
        <taxon>Planktothrix</taxon>
    </lineage>
</organism>
<sequence length="234" mass="27155">MKKNWKLVLSNSNLKTLFSADFRRYLQVTKREILDQLSGQKSKFVKRQIMTLEKQQDFREQIKIVQAVKKTNYFENKKHNLATAIAQIENILIQPGEIFSFWYLVGEPNIKNGYREGRAIVNNQLKSDIGGGLCQLSGLIYYLILKAGLIPLERHPHSQDIYTEETRFAPLGSDATVVYGYKDLRFQNTLSVPICFRFYLLEEEITGFLCSSETLLEFKIEFRVEAQQGLKKND</sequence>
<proteinExistence type="predicted"/>
<comment type="caution">
    <text evidence="1">The sequence shown here is derived from an EMBL/GenBank/DDBJ whole genome shotgun (WGS) entry which is preliminary data.</text>
</comment>
<evidence type="ECO:0008006" key="3">
    <source>
        <dbReference type="Google" id="ProtNLM"/>
    </source>
</evidence>
<dbReference type="InterPro" id="IPR007391">
    <property type="entry name" value="Vancomycin_resist_VanW"/>
</dbReference>
<dbReference type="Proteomes" id="UP000184550">
    <property type="component" value="Unassembled WGS sequence"/>
</dbReference>
<dbReference type="InterPro" id="IPR052913">
    <property type="entry name" value="Glycopeptide_resist_protein"/>
</dbReference>
<name>A0A7Z9E331_9CYAN</name>
<dbReference type="PANTHER" id="PTHR35788">
    <property type="entry name" value="EXPORTED PROTEIN-RELATED"/>
    <property type="match status" value="1"/>
</dbReference>
<gene>
    <name evidence="1" type="ORF">PL8927_760191</name>
</gene>
<evidence type="ECO:0000313" key="2">
    <source>
        <dbReference type="Proteomes" id="UP000184550"/>
    </source>
</evidence>
<keyword evidence="2" id="KW-1185">Reference proteome</keyword>
<dbReference type="Pfam" id="PF04294">
    <property type="entry name" value="VanW"/>
    <property type="match status" value="1"/>
</dbReference>
<dbReference type="AlphaFoldDB" id="A0A7Z9E331"/>
<evidence type="ECO:0000313" key="1">
    <source>
        <dbReference type="EMBL" id="VXD22947.1"/>
    </source>
</evidence>
<accession>A0A7Z9E331</accession>
<protein>
    <recommendedName>
        <fullName evidence="3">VanW family protein</fullName>
    </recommendedName>
</protein>
<dbReference type="RefSeq" id="WP_231506080.1">
    <property type="nucleotide sequence ID" value="NZ_LR734878.1"/>
</dbReference>
<dbReference type="EMBL" id="CZCU02000153">
    <property type="protein sequence ID" value="VXD22947.1"/>
    <property type="molecule type" value="Genomic_DNA"/>
</dbReference>
<reference evidence="1" key="1">
    <citation type="submission" date="2019-10" db="EMBL/GenBank/DDBJ databases">
        <authorList>
            <consortium name="Genoscope - CEA"/>
            <person name="William W."/>
        </authorList>
    </citation>
    <scope>NUCLEOTIDE SEQUENCE [LARGE SCALE GENOMIC DNA]</scope>
    <source>
        <strain evidence="1">BBR_PRJEB10992</strain>
    </source>
</reference>
<dbReference type="PANTHER" id="PTHR35788:SF1">
    <property type="entry name" value="EXPORTED PROTEIN"/>
    <property type="match status" value="1"/>
</dbReference>